<feature type="transmembrane region" description="Helical" evidence="1">
    <location>
        <begin position="27"/>
        <end position="53"/>
    </location>
</feature>
<dbReference type="AlphaFoldDB" id="A0AAN9IB62"/>
<proteinExistence type="predicted"/>
<keyword evidence="1" id="KW-0472">Membrane</keyword>
<reference evidence="2 3" key="1">
    <citation type="submission" date="2024-01" db="EMBL/GenBank/DDBJ databases">
        <title>The genomes of 5 underutilized Papilionoideae crops provide insights into root nodulation and disease resistanc.</title>
        <authorList>
            <person name="Yuan L."/>
        </authorList>
    </citation>
    <scope>NUCLEOTIDE SEQUENCE [LARGE SCALE GENOMIC DNA]</scope>
    <source>
        <strain evidence="2">ZHUSHIDOU_FW_LH</strain>
        <tissue evidence="2">Leaf</tissue>
    </source>
</reference>
<evidence type="ECO:0000313" key="3">
    <source>
        <dbReference type="Proteomes" id="UP001372338"/>
    </source>
</evidence>
<dbReference type="EMBL" id="JAYWIO010000004">
    <property type="protein sequence ID" value="KAK7270550.1"/>
    <property type="molecule type" value="Genomic_DNA"/>
</dbReference>
<accession>A0AAN9IB62</accession>
<name>A0AAN9IB62_CROPI</name>
<gene>
    <name evidence="2" type="ORF">RIF29_23772</name>
</gene>
<dbReference type="Proteomes" id="UP001372338">
    <property type="component" value="Unassembled WGS sequence"/>
</dbReference>
<keyword evidence="1" id="KW-0812">Transmembrane</keyword>
<comment type="caution">
    <text evidence="2">The sequence shown here is derived from an EMBL/GenBank/DDBJ whole genome shotgun (WGS) entry which is preliminary data.</text>
</comment>
<evidence type="ECO:0000256" key="1">
    <source>
        <dbReference type="SAM" id="Phobius"/>
    </source>
</evidence>
<organism evidence="2 3">
    <name type="scientific">Crotalaria pallida</name>
    <name type="common">Smooth rattlebox</name>
    <name type="synonym">Crotalaria striata</name>
    <dbReference type="NCBI Taxonomy" id="3830"/>
    <lineage>
        <taxon>Eukaryota</taxon>
        <taxon>Viridiplantae</taxon>
        <taxon>Streptophyta</taxon>
        <taxon>Embryophyta</taxon>
        <taxon>Tracheophyta</taxon>
        <taxon>Spermatophyta</taxon>
        <taxon>Magnoliopsida</taxon>
        <taxon>eudicotyledons</taxon>
        <taxon>Gunneridae</taxon>
        <taxon>Pentapetalae</taxon>
        <taxon>rosids</taxon>
        <taxon>fabids</taxon>
        <taxon>Fabales</taxon>
        <taxon>Fabaceae</taxon>
        <taxon>Papilionoideae</taxon>
        <taxon>50 kb inversion clade</taxon>
        <taxon>genistoids sensu lato</taxon>
        <taxon>core genistoids</taxon>
        <taxon>Crotalarieae</taxon>
        <taxon>Crotalaria</taxon>
    </lineage>
</organism>
<protein>
    <submittedName>
        <fullName evidence="2">Uncharacterized protein</fullName>
    </submittedName>
</protein>
<keyword evidence="1" id="KW-1133">Transmembrane helix</keyword>
<evidence type="ECO:0000313" key="2">
    <source>
        <dbReference type="EMBL" id="KAK7270550.1"/>
    </source>
</evidence>
<keyword evidence="3" id="KW-1185">Reference proteome</keyword>
<sequence length="66" mass="7364">MNDIDSHKTSSGLINLREAIGIETHNLLPFVSMAFSFASCTYGAIVLATPLYYSVFVPRIWFVSLH</sequence>